<evidence type="ECO:0000313" key="2">
    <source>
        <dbReference type="EMBL" id="PTE14811.1"/>
    </source>
</evidence>
<evidence type="ECO:0000313" key="3">
    <source>
        <dbReference type="Proteomes" id="UP000241362"/>
    </source>
</evidence>
<sequence length="268" mass="29757">MRASPPWSPAPDRSPWPIFVLSLPDATDRRHRISAQLAALGLAFRFHDGIDGRRGLPPEHEPQIDRAAARLRMGRRMTDGEFACALSHQAIYRRIIAEGLPGAVVLEDDATLTPGFAAFLRNRCHDAAPIIQLEHLFADVWRWPRPRLLHPDLPGVRLALLCHNACMTSAYSISRDAAAHVLRESTPLAGVADWPCDVAVLGAAVTLPMLVTSPQVQGSQLEAERAGTVIEAEQAATPRATRRPPAKRFLSAAYWRRWARKRMMRRVS</sequence>
<dbReference type="CDD" id="cd06532">
    <property type="entry name" value="Glyco_transf_25"/>
    <property type="match status" value="1"/>
</dbReference>
<proteinExistence type="predicted"/>
<dbReference type="InterPro" id="IPR002654">
    <property type="entry name" value="Glyco_trans_25"/>
</dbReference>
<dbReference type="Pfam" id="PF01755">
    <property type="entry name" value="Glyco_transf_25"/>
    <property type="match status" value="1"/>
</dbReference>
<feature type="domain" description="Glycosyl transferase family 25" evidence="1">
    <location>
        <begin position="17"/>
        <end position="135"/>
    </location>
</feature>
<protein>
    <recommendedName>
        <fullName evidence="1">Glycosyl transferase family 25 domain-containing protein</fullName>
    </recommendedName>
</protein>
<comment type="caution">
    <text evidence="2">The sequence shown here is derived from an EMBL/GenBank/DDBJ whole genome shotgun (WGS) entry which is preliminary data.</text>
</comment>
<keyword evidence="3" id="KW-1185">Reference proteome</keyword>
<accession>A0A2T4JA95</accession>
<dbReference type="AlphaFoldDB" id="A0A2T4JA95"/>
<reference evidence="2 3" key="1">
    <citation type="submission" date="2018-03" db="EMBL/GenBank/DDBJ databases">
        <title>Rhodobacter blasticus.</title>
        <authorList>
            <person name="Meyer T.E."/>
            <person name="Miller S."/>
            <person name="Lodha T."/>
            <person name="Gandham S."/>
            <person name="Chintalapati S."/>
            <person name="Chintalapati V.R."/>
        </authorList>
    </citation>
    <scope>NUCLEOTIDE SEQUENCE [LARGE SCALE GENOMIC DNA]</scope>
    <source>
        <strain evidence="2 3">DSM 2131</strain>
    </source>
</reference>
<evidence type="ECO:0000259" key="1">
    <source>
        <dbReference type="Pfam" id="PF01755"/>
    </source>
</evidence>
<dbReference type="EMBL" id="PZKE01000006">
    <property type="protein sequence ID" value="PTE14811.1"/>
    <property type="molecule type" value="Genomic_DNA"/>
</dbReference>
<organism evidence="2 3">
    <name type="scientific">Fuscovulum blasticum DSM 2131</name>
    <dbReference type="NCBI Taxonomy" id="1188250"/>
    <lineage>
        <taxon>Bacteria</taxon>
        <taxon>Pseudomonadati</taxon>
        <taxon>Pseudomonadota</taxon>
        <taxon>Alphaproteobacteria</taxon>
        <taxon>Rhodobacterales</taxon>
        <taxon>Paracoccaceae</taxon>
        <taxon>Pseudogemmobacter</taxon>
    </lineage>
</organism>
<gene>
    <name evidence="2" type="ORF">C5F44_08400</name>
</gene>
<dbReference type="Proteomes" id="UP000241362">
    <property type="component" value="Unassembled WGS sequence"/>
</dbReference>
<name>A0A2T4JA95_FUSBL</name>